<gene>
    <name evidence="1" type="ORF">P154DRAFT_397133</name>
</gene>
<dbReference type="Proteomes" id="UP000799779">
    <property type="component" value="Unassembled WGS sequence"/>
</dbReference>
<feature type="non-terminal residue" evidence="1">
    <location>
        <position position="211"/>
    </location>
</feature>
<name>A0A6A5W1X8_9PLEO</name>
<accession>A0A6A5W1X8</accession>
<evidence type="ECO:0000313" key="1">
    <source>
        <dbReference type="EMBL" id="KAF1994161.1"/>
    </source>
</evidence>
<dbReference type="OrthoDB" id="3783833at2759"/>
<protein>
    <submittedName>
        <fullName evidence="1">Uncharacterized protein</fullName>
    </submittedName>
</protein>
<sequence length="211" mass="23235">MSYLLQFPTSSLPSNIRAPPYVVFAIQGEDVSQYLPTTIPLNMVLHFAPKMREWVLPTPTNLPEKAAQLALRFDMIGINIPAPVHRGALLSIIKKMGSEIGIDKASQGTLVKPSLTASIAIAKACATFELPPGHSEMLRLHIISTITTGSALTLSDMKELWDAFGANRTIIMHTAENFARSHANFSYPASEFEAITKWIGQNESRRNIFQS</sequence>
<reference evidence="1" key="1">
    <citation type="journal article" date="2020" name="Stud. Mycol.">
        <title>101 Dothideomycetes genomes: a test case for predicting lifestyles and emergence of pathogens.</title>
        <authorList>
            <person name="Haridas S."/>
            <person name="Albert R."/>
            <person name="Binder M."/>
            <person name="Bloem J."/>
            <person name="Labutti K."/>
            <person name="Salamov A."/>
            <person name="Andreopoulos B."/>
            <person name="Baker S."/>
            <person name="Barry K."/>
            <person name="Bills G."/>
            <person name="Bluhm B."/>
            <person name="Cannon C."/>
            <person name="Castanera R."/>
            <person name="Culley D."/>
            <person name="Daum C."/>
            <person name="Ezra D."/>
            <person name="Gonzalez J."/>
            <person name="Henrissat B."/>
            <person name="Kuo A."/>
            <person name="Liang C."/>
            <person name="Lipzen A."/>
            <person name="Lutzoni F."/>
            <person name="Magnuson J."/>
            <person name="Mondo S."/>
            <person name="Nolan M."/>
            <person name="Ohm R."/>
            <person name="Pangilinan J."/>
            <person name="Park H.-J."/>
            <person name="Ramirez L."/>
            <person name="Alfaro M."/>
            <person name="Sun H."/>
            <person name="Tritt A."/>
            <person name="Yoshinaga Y."/>
            <person name="Zwiers L.-H."/>
            <person name="Turgeon B."/>
            <person name="Goodwin S."/>
            <person name="Spatafora J."/>
            <person name="Crous P."/>
            <person name="Grigoriev I."/>
        </authorList>
    </citation>
    <scope>NUCLEOTIDE SEQUENCE</scope>
    <source>
        <strain evidence="1">CBS 123094</strain>
    </source>
</reference>
<keyword evidence="2" id="KW-1185">Reference proteome</keyword>
<evidence type="ECO:0000313" key="2">
    <source>
        <dbReference type="Proteomes" id="UP000799779"/>
    </source>
</evidence>
<proteinExistence type="predicted"/>
<dbReference type="AlphaFoldDB" id="A0A6A5W1X8"/>
<dbReference type="EMBL" id="ML977668">
    <property type="protein sequence ID" value="KAF1994161.1"/>
    <property type="molecule type" value="Genomic_DNA"/>
</dbReference>
<organism evidence="1 2">
    <name type="scientific">Amniculicola lignicola CBS 123094</name>
    <dbReference type="NCBI Taxonomy" id="1392246"/>
    <lineage>
        <taxon>Eukaryota</taxon>
        <taxon>Fungi</taxon>
        <taxon>Dikarya</taxon>
        <taxon>Ascomycota</taxon>
        <taxon>Pezizomycotina</taxon>
        <taxon>Dothideomycetes</taxon>
        <taxon>Pleosporomycetidae</taxon>
        <taxon>Pleosporales</taxon>
        <taxon>Amniculicolaceae</taxon>
        <taxon>Amniculicola</taxon>
    </lineage>
</organism>